<dbReference type="PANTHER" id="PTHR32116">
    <property type="entry name" value="GALACTURONOSYLTRANSFERASE 4-RELATED"/>
    <property type="match status" value="1"/>
</dbReference>
<evidence type="ECO:0008006" key="8">
    <source>
        <dbReference type="Google" id="ProtNLM"/>
    </source>
</evidence>
<evidence type="ECO:0000313" key="7">
    <source>
        <dbReference type="Proteomes" id="UP000006727"/>
    </source>
</evidence>
<dbReference type="UniPathway" id="UPA00845"/>
<dbReference type="GO" id="GO:0045489">
    <property type="term" value="P:pectin biosynthetic process"/>
    <property type="evidence" value="ECO:0007669"/>
    <property type="project" value="UniProtKB-UniPathway"/>
</dbReference>
<accession>A0A2K1LA14</accession>
<dbReference type="Pfam" id="PF25557">
    <property type="entry name" value="GAUT_1"/>
    <property type="match status" value="1"/>
</dbReference>
<keyword evidence="7" id="KW-1185">Reference proteome</keyword>
<evidence type="ECO:0000313" key="6">
    <source>
        <dbReference type="EnsemblPlants" id="Pp3c1_28200V3.1"/>
    </source>
</evidence>
<dbReference type="OrthoDB" id="10327739at2759"/>
<reference evidence="5 7" key="1">
    <citation type="journal article" date="2008" name="Science">
        <title>The Physcomitrella genome reveals evolutionary insights into the conquest of land by plants.</title>
        <authorList>
            <person name="Rensing S."/>
            <person name="Lang D."/>
            <person name="Zimmer A."/>
            <person name="Terry A."/>
            <person name="Salamov A."/>
            <person name="Shapiro H."/>
            <person name="Nishiyama T."/>
            <person name="Perroud P.-F."/>
            <person name="Lindquist E."/>
            <person name="Kamisugi Y."/>
            <person name="Tanahashi T."/>
            <person name="Sakakibara K."/>
            <person name="Fujita T."/>
            <person name="Oishi K."/>
            <person name="Shin-I T."/>
            <person name="Kuroki Y."/>
            <person name="Toyoda A."/>
            <person name="Suzuki Y."/>
            <person name="Hashimoto A."/>
            <person name="Yamaguchi K."/>
            <person name="Sugano A."/>
            <person name="Kohara Y."/>
            <person name="Fujiyama A."/>
            <person name="Anterola A."/>
            <person name="Aoki S."/>
            <person name="Ashton N."/>
            <person name="Barbazuk W.B."/>
            <person name="Barker E."/>
            <person name="Bennetzen J."/>
            <person name="Bezanilla M."/>
            <person name="Blankenship R."/>
            <person name="Cho S.H."/>
            <person name="Dutcher S."/>
            <person name="Estelle M."/>
            <person name="Fawcett J.A."/>
            <person name="Gundlach H."/>
            <person name="Hanada K."/>
            <person name="Heyl A."/>
            <person name="Hicks K.A."/>
            <person name="Hugh J."/>
            <person name="Lohr M."/>
            <person name="Mayer K."/>
            <person name="Melkozernov A."/>
            <person name="Murata T."/>
            <person name="Nelson D."/>
            <person name="Pils B."/>
            <person name="Prigge M."/>
            <person name="Reiss B."/>
            <person name="Renner T."/>
            <person name="Rombauts S."/>
            <person name="Rushton P."/>
            <person name="Sanderfoot A."/>
            <person name="Schween G."/>
            <person name="Shiu S.-H."/>
            <person name="Stueber K."/>
            <person name="Theodoulou F.L."/>
            <person name="Tu H."/>
            <person name="Van de Peer Y."/>
            <person name="Verrier P.J."/>
            <person name="Waters E."/>
            <person name="Wood A."/>
            <person name="Yang L."/>
            <person name="Cove D."/>
            <person name="Cuming A."/>
            <person name="Hasebe M."/>
            <person name="Lucas S."/>
            <person name="Mishler D.B."/>
            <person name="Reski R."/>
            <person name="Grigoriev I."/>
            <person name="Quatrano R.S."/>
            <person name="Boore J.L."/>
        </authorList>
    </citation>
    <scope>NUCLEOTIDE SEQUENCE [LARGE SCALE GENOMIC DNA]</scope>
    <source>
        <strain evidence="6 7">cv. Gransden 2004</strain>
    </source>
</reference>
<evidence type="ECO:0000256" key="2">
    <source>
        <dbReference type="ARBA" id="ARBA00006351"/>
    </source>
</evidence>
<evidence type="ECO:0000313" key="5">
    <source>
        <dbReference type="EMBL" id="PNR62861.1"/>
    </source>
</evidence>
<evidence type="ECO:0000256" key="1">
    <source>
        <dbReference type="ARBA" id="ARBA00004877"/>
    </source>
</evidence>
<dbReference type="Proteomes" id="UP000006727">
    <property type="component" value="Chromosome 1"/>
</dbReference>
<dbReference type="GO" id="GO:0047262">
    <property type="term" value="F:polygalacturonate 4-alpha-galacturonosyltransferase activity"/>
    <property type="evidence" value="ECO:0007669"/>
    <property type="project" value="InterPro"/>
</dbReference>
<dbReference type="InterPro" id="IPR029993">
    <property type="entry name" value="GAUT"/>
</dbReference>
<dbReference type="Gramene" id="Pp3c1_28200V3.2">
    <property type="protein sequence ID" value="Pp3c1_28200V3.2"/>
    <property type="gene ID" value="Pp3c1_28200"/>
</dbReference>
<dbReference type="STRING" id="3218.A0A2K1LA14"/>
<dbReference type="GeneID" id="112286275"/>
<name>A0A2K1LA14_PHYPA</name>
<dbReference type="AlphaFoldDB" id="A0A2K1LA14"/>
<dbReference type="InterPro" id="IPR029044">
    <property type="entry name" value="Nucleotide-diphossugar_trans"/>
</dbReference>
<dbReference type="InterPro" id="IPR002495">
    <property type="entry name" value="Glyco_trans_8"/>
</dbReference>
<dbReference type="PaxDb" id="3218-PP1S21_294V6.1"/>
<dbReference type="Gene3D" id="3.90.550.10">
    <property type="entry name" value="Spore Coat Polysaccharide Biosynthesis Protein SpsA, Chain A"/>
    <property type="match status" value="1"/>
</dbReference>
<dbReference type="RefSeq" id="XP_024383793.1">
    <property type="nucleotide sequence ID" value="XM_024528025.2"/>
</dbReference>
<dbReference type="Pfam" id="PF01501">
    <property type="entry name" value="Glyco_transf_8"/>
    <property type="match status" value="1"/>
</dbReference>
<reference evidence="5 7" key="2">
    <citation type="journal article" date="2018" name="Plant J.">
        <title>The Physcomitrella patens chromosome-scale assembly reveals moss genome structure and evolution.</title>
        <authorList>
            <person name="Lang D."/>
            <person name="Ullrich K.K."/>
            <person name="Murat F."/>
            <person name="Fuchs J."/>
            <person name="Jenkins J."/>
            <person name="Haas F.B."/>
            <person name="Piednoel M."/>
            <person name="Gundlach H."/>
            <person name="Van Bel M."/>
            <person name="Meyberg R."/>
            <person name="Vives C."/>
            <person name="Morata J."/>
            <person name="Symeonidi A."/>
            <person name="Hiss M."/>
            <person name="Muchero W."/>
            <person name="Kamisugi Y."/>
            <person name="Saleh O."/>
            <person name="Blanc G."/>
            <person name="Decker E.L."/>
            <person name="van Gessel N."/>
            <person name="Grimwood J."/>
            <person name="Hayes R.D."/>
            <person name="Graham S.W."/>
            <person name="Gunter L.E."/>
            <person name="McDaniel S.F."/>
            <person name="Hoernstein S.N.W."/>
            <person name="Larsson A."/>
            <person name="Li F.W."/>
            <person name="Perroud P.F."/>
            <person name="Phillips J."/>
            <person name="Ranjan P."/>
            <person name="Rokshar D.S."/>
            <person name="Rothfels C.J."/>
            <person name="Schneider L."/>
            <person name="Shu S."/>
            <person name="Stevenson D.W."/>
            <person name="Thummler F."/>
            <person name="Tillich M."/>
            <person name="Villarreal Aguilar J.C."/>
            <person name="Widiez T."/>
            <person name="Wong G.K."/>
            <person name="Wymore A."/>
            <person name="Zhang Y."/>
            <person name="Zimmer A.D."/>
            <person name="Quatrano R.S."/>
            <person name="Mayer K.F.X."/>
            <person name="Goodstein D."/>
            <person name="Casacuberta J.M."/>
            <person name="Vandepoele K."/>
            <person name="Reski R."/>
            <person name="Cuming A.C."/>
            <person name="Tuskan G.A."/>
            <person name="Maumus F."/>
            <person name="Salse J."/>
            <person name="Schmutz J."/>
            <person name="Rensing S.A."/>
        </authorList>
    </citation>
    <scope>NUCLEOTIDE SEQUENCE [LARGE SCALE GENOMIC DNA]</scope>
    <source>
        <strain evidence="6 7">cv. Gransden 2004</strain>
    </source>
</reference>
<comment type="pathway">
    <text evidence="1">Glycan metabolism; pectin biosynthesis.</text>
</comment>
<dbReference type="EnsemblPlants" id="Pp3c1_28200V3.2">
    <property type="protein sequence ID" value="Pp3c1_28200V3.2"/>
    <property type="gene ID" value="Pp3c1_28200"/>
</dbReference>
<comment type="similarity">
    <text evidence="2">Belongs to the glycosyltransferase 8 family.</text>
</comment>
<dbReference type="PANTHER" id="PTHR32116:SF100">
    <property type="entry name" value="HEXOSYLTRANSFERASE"/>
    <property type="match status" value="1"/>
</dbReference>
<evidence type="ECO:0000256" key="3">
    <source>
        <dbReference type="ARBA" id="ARBA00022676"/>
    </source>
</evidence>
<proteinExistence type="inferred from homology"/>
<keyword evidence="4" id="KW-0472">Membrane</keyword>
<dbReference type="EMBL" id="ABEU02000001">
    <property type="protein sequence ID" value="PNR62861.1"/>
    <property type="molecule type" value="Genomic_DNA"/>
</dbReference>
<dbReference type="Gramene" id="Pp3c1_28200V3.1">
    <property type="protein sequence ID" value="Pp3c1_28200V3.1"/>
    <property type="gene ID" value="Pp3c1_28200"/>
</dbReference>
<dbReference type="SUPFAM" id="SSF53448">
    <property type="entry name" value="Nucleotide-diphospho-sugar transferases"/>
    <property type="match status" value="1"/>
</dbReference>
<evidence type="ECO:0000256" key="4">
    <source>
        <dbReference type="SAM" id="Phobius"/>
    </source>
</evidence>
<protein>
    <recommendedName>
        <fullName evidence="8">Hexosyltransferase</fullName>
    </recommendedName>
</protein>
<organism evidence="5">
    <name type="scientific">Physcomitrium patens</name>
    <name type="common">Spreading-leaved earth moss</name>
    <name type="synonym">Physcomitrella patens</name>
    <dbReference type="NCBI Taxonomy" id="3218"/>
    <lineage>
        <taxon>Eukaryota</taxon>
        <taxon>Viridiplantae</taxon>
        <taxon>Streptophyta</taxon>
        <taxon>Embryophyta</taxon>
        <taxon>Bryophyta</taxon>
        <taxon>Bryophytina</taxon>
        <taxon>Bryopsida</taxon>
        <taxon>Funariidae</taxon>
        <taxon>Funariales</taxon>
        <taxon>Funariaceae</taxon>
        <taxon>Physcomitrium</taxon>
    </lineage>
</organism>
<keyword evidence="3" id="KW-0808">Transferase</keyword>
<keyword evidence="4" id="KW-0812">Transmembrane</keyword>
<sequence>MPSFPLRRALPGSTQRSKSRNCYRYVLIVCAIVVVSIAGPSYFLTTKGDSNFAIWQTHSAYEASNAFLQEENVRRIALEQVGKLFPQEVRDLLNANYEQHGSLNLNVAGRNDLSSSWVRERALDMSRRNPEVRGVEDRKLEQASEINEGEEIGGRNVKSIIGSKGHHEEMEPAQRHQRKVGCETRNFKFSSLTGAESQLEESVSKDEAFSGFETGCSEEDFTTGGTIQQVTQIENDSTAKIARKERREQRFESRVIDLIQRDEEQSMRLEAEAIRRSKDGGITGLHSVWRPVEISANSDNTVRVMRDQLIMARAYANLASIYNNTRLAHELKARIKENVKLLEDVTMDSELPKGVEEKMKAMGQLLSRAKNIKTDDKALIKKLRAMLQTSEDQLSNFKKQSNFLSQLAAKTVPKGLHCLSMRLTVKYNDLSPDERQFPNVQNLEDNTLYHYALFSDNVLATAVVVNSTVTNAKEPEKHVIHVVTDTLNYGAMRMWFLGNPPGNATIEVQNVDDFKWLNSSYCPVLKQLEMDSMKAYFFKSGKERISANLKYRNPKYLSMLNHLRFYLPEVFPNLDKILFLDDDVVVKKDLTPLWSVSLEGKVNGAVETCGKSFHRFDKYLNFSNPHIARNFDPHACGWAYGMNIFDLKEWKKRHITAIYHKWQTLNANRTLWKLGTLPPGLATFYKLSHPLDKSWHVLGLGYNPNIDKSLIEGAAVVHYNGNMKPWLEIGISKFKRHWAQYVKYDHLWLQQCNINE</sequence>
<dbReference type="EnsemblPlants" id="Pp3c1_28200V3.1">
    <property type="protein sequence ID" value="Pp3c1_28200V3.1"/>
    <property type="gene ID" value="Pp3c1_28200"/>
</dbReference>
<dbReference type="CDD" id="cd06429">
    <property type="entry name" value="GT8_like_1"/>
    <property type="match status" value="1"/>
</dbReference>
<keyword evidence="3" id="KW-0328">Glycosyltransferase</keyword>
<feature type="transmembrane region" description="Helical" evidence="4">
    <location>
        <begin position="25"/>
        <end position="44"/>
    </location>
</feature>
<reference evidence="6" key="3">
    <citation type="submission" date="2020-12" db="UniProtKB">
        <authorList>
            <consortium name="EnsemblPlants"/>
        </authorList>
    </citation>
    <scope>IDENTIFICATION</scope>
</reference>
<keyword evidence="4" id="KW-1133">Transmembrane helix</keyword>
<gene>
    <name evidence="6" type="primary">LOC112286275</name>
    <name evidence="5" type="ORF">PHYPA_001285</name>
</gene>